<proteinExistence type="predicted"/>
<dbReference type="InterPro" id="IPR018982">
    <property type="entry name" value="RQC_domain"/>
</dbReference>
<evidence type="ECO:0000259" key="2">
    <source>
        <dbReference type="Pfam" id="PF13451"/>
    </source>
</evidence>
<accession>A0A917HL01</accession>
<gene>
    <name evidence="3" type="ORF">GCM10011398_30590</name>
</gene>
<dbReference type="SUPFAM" id="SSF46785">
    <property type="entry name" value="Winged helix' DNA-binding domain"/>
    <property type="match status" value="1"/>
</dbReference>
<evidence type="ECO:0008006" key="5">
    <source>
        <dbReference type="Google" id="ProtNLM"/>
    </source>
</evidence>
<dbReference type="Proteomes" id="UP000622860">
    <property type="component" value="Unassembled WGS sequence"/>
</dbReference>
<dbReference type="AlphaFoldDB" id="A0A917HL01"/>
<feature type="domain" description="Probable zinc-binding" evidence="2">
    <location>
        <begin position="205"/>
        <end position="247"/>
    </location>
</feature>
<dbReference type="NCBIfam" id="NF041107">
    <property type="entry name" value="RQC_minor_1"/>
    <property type="match status" value="1"/>
</dbReference>
<dbReference type="Pfam" id="PF09382">
    <property type="entry name" value="RQC"/>
    <property type="match status" value="1"/>
</dbReference>
<dbReference type="Gene3D" id="1.10.10.10">
    <property type="entry name" value="Winged helix-like DNA-binding domain superfamily/Winged helix DNA-binding domain"/>
    <property type="match status" value="1"/>
</dbReference>
<dbReference type="RefSeq" id="WP_188456245.1">
    <property type="nucleotide sequence ID" value="NZ_BMFR01000015.1"/>
</dbReference>
<dbReference type="GO" id="GO:0043138">
    <property type="term" value="F:3'-5' DNA helicase activity"/>
    <property type="evidence" value="ECO:0007669"/>
    <property type="project" value="InterPro"/>
</dbReference>
<protein>
    <recommendedName>
        <fullName evidence="5">Superfamily II DNA helicase</fullName>
    </recommendedName>
</protein>
<dbReference type="EMBL" id="BMFR01000015">
    <property type="protein sequence ID" value="GGG82920.1"/>
    <property type="molecule type" value="Genomic_DNA"/>
</dbReference>
<dbReference type="InterPro" id="IPR036390">
    <property type="entry name" value="WH_DNA-bd_sf"/>
</dbReference>
<feature type="domain" description="RQC" evidence="1">
    <location>
        <begin position="12"/>
        <end position="102"/>
    </location>
</feature>
<dbReference type="InterPro" id="IPR036388">
    <property type="entry name" value="WH-like_DNA-bd_sf"/>
</dbReference>
<dbReference type="Pfam" id="PF13451">
    <property type="entry name" value="zf_Tbcl"/>
    <property type="match status" value="1"/>
</dbReference>
<dbReference type="GO" id="GO:0006281">
    <property type="term" value="P:DNA repair"/>
    <property type="evidence" value="ECO:0007669"/>
    <property type="project" value="InterPro"/>
</dbReference>
<evidence type="ECO:0000259" key="1">
    <source>
        <dbReference type="Pfam" id="PF09382"/>
    </source>
</evidence>
<reference evidence="3" key="1">
    <citation type="journal article" date="2014" name="Int. J. Syst. Evol. Microbiol.">
        <title>Complete genome sequence of Corynebacterium casei LMG S-19264T (=DSM 44701T), isolated from a smear-ripened cheese.</title>
        <authorList>
            <consortium name="US DOE Joint Genome Institute (JGI-PGF)"/>
            <person name="Walter F."/>
            <person name="Albersmeier A."/>
            <person name="Kalinowski J."/>
            <person name="Ruckert C."/>
        </authorList>
    </citation>
    <scope>NUCLEOTIDE SEQUENCE</scope>
    <source>
        <strain evidence="3">CGMCC 1.12754</strain>
    </source>
</reference>
<organism evidence="3 4">
    <name type="scientific">Virgibacillus oceani</name>
    <dbReference type="NCBI Taxonomy" id="1479511"/>
    <lineage>
        <taxon>Bacteria</taxon>
        <taxon>Bacillati</taxon>
        <taxon>Bacillota</taxon>
        <taxon>Bacilli</taxon>
        <taxon>Bacillales</taxon>
        <taxon>Bacillaceae</taxon>
        <taxon>Virgibacillus</taxon>
    </lineage>
</organism>
<reference evidence="3" key="2">
    <citation type="submission" date="2020-09" db="EMBL/GenBank/DDBJ databases">
        <authorList>
            <person name="Sun Q."/>
            <person name="Zhou Y."/>
        </authorList>
    </citation>
    <scope>NUCLEOTIDE SEQUENCE</scope>
    <source>
        <strain evidence="3">CGMCC 1.12754</strain>
    </source>
</reference>
<comment type="caution">
    <text evidence="3">The sequence shown here is derived from an EMBL/GenBank/DDBJ whole genome shotgun (WGS) entry which is preliminary data.</text>
</comment>
<keyword evidence="4" id="KW-1185">Reference proteome</keyword>
<dbReference type="GO" id="GO:0006260">
    <property type="term" value="P:DNA replication"/>
    <property type="evidence" value="ECO:0007669"/>
    <property type="project" value="InterPro"/>
</dbReference>
<dbReference type="InterPro" id="IPR025306">
    <property type="entry name" value="Zn-bnd_dom_prob"/>
</dbReference>
<evidence type="ECO:0000313" key="3">
    <source>
        <dbReference type="EMBL" id="GGG82920.1"/>
    </source>
</evidence>
<evidence type="ECO:0000313" key="4">
    <source>
        <dbReference type="Proteomes" id="UP000622860"/>
    </source>
</evidence>
<sequence length="257" mass="30484">MSSKIERLSEEEILAILRAADTIIAQGGRTFLAKILKGSREKKVLQLGLDTCPTYGYFRSEKVDDIMLKVDWMIDYDFLDIQYSGKLPMVVFTERGWQIEANQFADEFLREWRQWLKEGKHAPDMNYLKDRNRHMILLFLEKIKETGNAHFIPFLKEWEKVEYKKFRAAIKQTITALETNETLDHQLISERNASIKEALKGSAPEDIILKCWECGNRFTFTIGEQQFYKSKGFVHPKRCKNCREKRYDDEFTRLYLW</sequence>
<name>A0A917HL01_9BACI</name>